<dbReference type="SUPFAM" id="SSF111384">
    <property type="entry name" value="OmpH-like"/>
    <property type="match status" value="1"/>
</dbReference>
<comment type="similarity">
    <text evidence="1">Belongs to the Skp family.</text>
</comment>
<dbReference type="Proteomes" id="UP000321933">
    <property type="component" value="Unassembled WGS sequence"/>
</dbReference>
<dbReference type="InterPro" id="IPR024930">
    <property type="entry name" value="Skp_dom_sf"/>
</dbReference>
<dbReference type="InterPro" id="IPR005632">
    <property type="entry name" value="Chaperone_Skp"/>
</dbReference>
<evidence type="ECO:0000313" key="6">
    <source>
        <dbReference type="Proteomes" id="UP000321933"/>
    </source>
</evidence>
<sequence>MEFIVSRLLKIALATLALSLPTLGWAQGKIAVVNLEQAILQTDYAQKQLAAVRNQDDYKADKAEYDKLKEEFDKLLKDFQKDAAVMSADQQVAARQKLQSKQSDLEHVTGKLQKAEQAAGQVLLQEMSPRVQEVLRELITTEGIGLLLQRQSVIHADAGYSITAKVTDKLNQLPAE</sequence>
<protein>
    <submittedName>
        <fullName evidence="5">OmpH family outer membrane protein</fullName>
    </submittedName>
</protein>
<dbReference type="PANTHER" id="PTHR35089">
    <property type="entry name" value="CHAPERONE PROTEIN SKP"/>
    <property type="match status" value="1"/>
</dbReference>
<dbReference type="OrthoDB" id="5732407at2"/>
<evidence type="ECO:0000256" key="2">
    <source>
        <dbReference type="ARBA" id="ARBA00022729"/>
    </source>
</evidence>
<dbReference type="Gene3D" id="3.30.910.20">
    <property type="entry name" value="Skp domain"/>
    <property type="match status" value="1"/>
</dbReference>
<name>A0A5C8ZMJ1_9GAMM</name>
<evidence type="ECO:0000256" key="1">
    <source>
        <dbReference type="ARBA" id="ARBA00009091"/>
    </source>
</evidence>
<reference evidence="5 6" key="1">
    <citation type="submission" date="2019-08" db="EMBL/GenBank/DDBJ databases">
        <title>Parahaliea maris sp. nov., isolated from the surface seawater.</title>
        <authorList>
            <person name="Liu Y."/>
        </authorList>
    </citation>
    <scope>NUCLEOTIDE SEQUENCE [LARGE SCALE GENOMIC DNA]</scope>
    <source>
        <strain evidence="5 6">S2-26</strain>
    </source>
</reference>
<feature type="coiled-coil region" evidence="3">
    <location>
        <begin position="51"/>
        <end position="118"/>
    </location>
</feature>
<dbReference type="EMBL" id="VRYZ01000008">
    <property type="protein sequence ID" value="TXS89693.1"/>
    <property type="molecule type" value="Genomic_DNA"/>
</dbReference>
<feature type="signal peptide" evidence="4">
    <location>
        <begin position="1"/>
        <end position="26"/>
    </location>
</feature>
<dbReference type="Pfam" id="PF03938">
    <property type="entry name" value="OmpH"/>
    <property type="match status" value="1"/>
</dbReference>
<accession>A0A5C8ZMJ1</accession>
<dbReference type="GO" id="GO:0005829">
    <property type="term" value="C:cytosol"/>
    <property type="evidence" value="ECO:0007669"/>
    <property type="project" value="TreeGrafter"/>
</dbReference>
<dbReference type="SMART" id="SM00935">
    <property type="entry name" value="OmpH"/>
    <property type="match status" value="1"/>
</dbReference>
<proteinExistence type="inferred from homology"/>
<evidence type="ECO:0000313" key="5">
    <source>
        <dbReference type="EMBL" id="TXS89693.1"/>
    </source>
</evidence>
<organism evidence="5 6">
    <name type="scientific">Parahaliea aestuarii</name>
    <dbReference type="NCBI Taxonomy" id="1852021"/>
    <lineage>
        <taxon>Bacteria</taxon>
        <taxon>Pseudomonadati</taxon>
        <taxon>Pseudomonadota</taxon>
        <taxon>Gammaproteobacteria</taxon>
        <taxon>Cellvibrionales</taxon>
        <taxon>Halieaceae</taxon>
        <taxon>Parahaliea</taxon>
    </lineage>
</organism>
<comment type="caution">
    <text evidence="5">The sequence shown here is derived from an EMBL/GenBank/DDBJ whole genome shotgun (WGS) entry which is preliminary data.</text>
</comment>
<evidence type="ECO:0000256" key="4">
    <source>
        <dbReference type="SAM" id="SignalP"/>
    </source>
</evidence>
<dbReference type="GO" id="GO:0051082">
    <property type="term" value="F:unfolded protein binding"/>
    <property type="evidence" value="ECO:0007669"/>
    <property type="project" value="InterPro"/>
</dbReference>
<keyword evidence="2 4" id="KW-0732">Signal</keyword>
<dbReference type="PANTHER" id="PTHR35089:SF1">
    <property type="entry name" value="CHAPERONE PROTEIN SKP"/>
    <property type="match status" value="1"/>
</dbReference>
<dbReference type="AlphaFoldDB" id="A0A5C8ZMJ1"/>
<gene>
    <name evidence="5" type="ORF">FVW59_16920</name>
</gene>
<keyword evidence="3" id="KW-0175">Coiled coil</keyword>
<dbReference type="GO" id="GO:0050821">
    <property type="term" value="P:protein stabilization"/>
    <property type="evidence" value="ECO:0007669"/>
    <property type="project" value="TreeGrafter"/>
</dbReference>
<keyword evidence="6" id="KW-1185">Reference proteome</keyword>
<evidence type="ECO:0000256" key="3">
    <source>
        <dbReference type="SAM" id="Coils"/>
    </source>
</evidence>
<feature type="chain" id="PRO_5022802458" evidence="4">
    <location>
        <begin position="27"/>
        <end position="176"/>
    </location>
</feature>